<keyword evidence="5" id="KW-1185">Reference proteome</keyword>
<proteinExistence type="inferred from homology"/>
<dbReference type="InterPro" id="IPR020936">
    <property type="entry name" value="TrhO"/>
</dbReference>
<dbReference type="SMART" id="SM00450">
    <property type="entry name" value="RHOD"/>
    <property type="match status" value="1"/>
</dbReference>
<dbReference type="PANTHER" id="PTHR43268">
    <property type="entry name" value="THIOSULFATE SULFURTRANSFERASE/RHODANESE-LIKE DOMAIN-CONTAINING PROTEIN 2"/>
    <property type="match status" value="1"/>
</dbReference>
<dbReference type="EC" id="1.14.-.-" evidence="1"/>
<evidence type="ECO:0000313" key="4">
    <source>
        <dbReference type="EMBL" id="OKH29105.1"/>
    </source>
</evidence>
<name>A0A1U7HZK8_9CHRO</name>
<evidence type="ECO:0000313" key="5">
    <source>
        <dbReference type="Proteomes" id="UP000185984"/>
    </source>
</evidence>
<keyword evidence="1" id="KW-0560">Oxidoreductase</keyword>
<feature type="region of interest" description="Disordered" evidence="2">
    <location>
        <begin position="291"/>
        <end position="318"/>
    </location>
</feature>
<comment type="caution">
    <text evidence="4">The sequence shown here is derived from an EMBL/GenBank/DDBJ whole genome shotgun (WGS) entry which is preliminary data.</text>
</comment>
<dbReference type="EMBL" id="MRCC01000001">
    <property type="protein sequence ID" value="OKH29105.1"/>
    <property type="molecule type" value="Genomic_DNA"/>
</dbReference>
<evidence type="ECO:0000256" key="2">
    <source>
        <dbReference type="SAM" id="MobiDB-lite"/>
    </source>
</evidence>
<evidence type="ECO:0000259" key="3">
    <source>
        <dbReference type="PROSITE" id="PS50206"/>
    </source>
</evidence>
<evidence type="ECO:0000256" key="1">
    <source>
        <dbReference type="HAMAP-Rule" id="MF_00469"/>
    </source>
</evidence>
<accession>A0A1U7HZK8</accession>
<dbReference type="AlphaFoldDB" id="A0A1U7HZK8"/>
<dbReference type="Gene3D" id="3.40.250.10">
    <property type="entry name" value="Rhodanese-like domain"/>
    <property type="match status" value="1"/>
</dbReference>
<dbReference type="Pfam" id="PF17773">
    <property type="entry name" value="UPF0176_N"/>
    <property type="match status" value="1"/>
</dbReference>
<dbReference type="PROSITE" id="PS50206">
    <property type="entry name" value="RHODANESE_3"/>
    <property type="match status" value="1"/>
</dbReference>
<dbReference type="Gene3D" id="3.30.70.100">
    <property type="match status" value="1"/>
</dbReference>
<dbReference type="InterPro" id="IPR040503">
    <property type="entry name" value="TRHO_N"/>
</dbReference>
<reference evidence="4 5" key="1">
    <citation type="submission" date="2016-11" db="EMBL/GenBank/DDBJ databases">
        <title>Draft Genome Sequences of Nine Cyanobacterial Strains from Diverse Habitats.</title>
        <authorList>
            <person name="Zhu T."/>
            <person name="Hou S."/>
            <person name="Lu X."/>
            <person name="Hess W.R."/>
        </authorList>
    </citation>
    <scope>NUCLEOTIDE SEQUENCE [LARGE SCALE GENOMIC DNA]</scope>
    <source>
        <strain evidence="4 5">5.2 s.c.1</strain>
    </source>
</reference>
<feature type="domain" description="Rhodanese" evidence="3">
    <location>
        <begin position="136"/>
        <end position="230"/>
    </location>
</feature>
<dbReference type="PANTHER" id="PTHR43268:SF3">
    <property type="entry name" value="RHODANESE-LIKE DOMAIN-CONTAINING PROTEIN 7-RELATED"/>
    <property type="match status" value="1"/>
</dbReference>
<dbReference type="CDD" id="cd01518">
    <property type="entry name" value="RHOD_YceA"/>
    <property type="match status" value="1"/>
</dbReference>
<dbReference type="HAMAP" id="MF_00469">
    <property type="entry name" value="TrhO"/>
    <property type="match status" value="1"/>
</dbReference>
<sequence>MKYFVEQISTIVRTMTQIVATFYKFVNLPDAAEIQEPLLSYCLAHNVKGTILLAPEGINGTIAATRDRINAVLAFLCADPRFADLEHKESTADAPPFERMKVRLKKEIVTLGVPEVNPNQKVGIYVSPHEWNALISDPEVTVIDTRNAYEVNIGTFQRAQNPQTRSFRQFPEYVHQNLDPSQHKKVAMFCTGGIRCEKASSFLLSQGFTEVYHLKGGILKYLEEVPAEDSLWEGECFVFDERVAVVHALESGSYDMCRSCGHPISEADKTSPQYEEGVSCPHCFADLTEEKRKRQQEKQKQIELAKNRTHVISSDRSA</sequence>
<comment type="catalytic activity">
    <reaction evidence="1">
        <text>uridine(34) in tRNA + AH2 + O2 = 5-hydroxyuridine(34) in tRNA + A + H2O</text>
        <dbReference type="Rhea" id="RHEA:64224"/>
        <dbReference type="Rhea" id="RHEA-COMP:11727"/>
        <dbReference type="Rhea" id="RHEA-COMP:13381"/>
        <dbReference type="ChEBI" id="CHEBI:13193"/>
        <dbReference type="ChEBI" id="CHEBI:15377"/>
        <dbReference type="ChEBI" id="CHEBI:15379"/>
        <dbReference type="ChEBI" id="CHEBI:17499"/>
        <dbReference type="ChEBI" id="CHEBI:65315"/>
        <dbReference type="ChEBI" id="CHEBI:136877"/>
    </reaction>
</comment>
<dbReference type="Pfam" id="PF00581">
    <property type="entry name" value="Rhodanese"/>
    <property type="match status" value="1"/>
</dbReference>
<dbReference type="SUPFAM" id="SSF52821">
    <property type="entry name" value="Rhodanese/Cell cycle control phosphatase"/>
    <property type="match status" value="1"/>
</dbReference>
<gene>
    <name evidence="1" type="primary">trhO</name>
    <name evidence="4" type="ORF">NIES1031_00425</name>
</gene>
<dbReference type="NCBIfam" id="NF001136">
    <property type="entry name" value="PRK00142.1-4"/>
    <property type="match status" value="1"/>
</dbReference>
<dbReference type="GO" id="GO:0006400">
    <property type="term" value="P:tRNA modification"/>
    <property type="evidence" value="ECO:0007669"/>
    <property type="project" value="UniProtKB-UniRule"/>
</dbReference>
<dbReference type="Proteomes" id="UP000185984">
    <property type="component" value="Unassembled WGS sequence"/>
</dbReference>
<dbReference type="InterPro" id="IPR036873">
    <property type="entry name" value="Rhodanese-like_dom_sf"/>
</dbReference>
<dbReference type="InterPro" id="IPR001763">
    <property type="entry name" value="Rhodanese-like_dom"/>
</dbReference>
<comment type="function">
    <text evidence="1">Catalyzes oxygen-dependent 5-hydroxyuridine (ho5U) modification at position 34 in tRNAs.</text>
</comment>
<comment type="similarity">
    <text evidence="1">Belongs to the TrhO family.</text>
</comment>
<keyword evidence="1" id="KW-0819">tRNA processing</keyword>
<feature type="compositionally biased region" description="Basic and acidic residues" evidence="2">
    <location>
        <begin position="291"/>
        <end position="306"/>
    </location>
</feature>
<protein>
    <recommendedName>
        <fullName evidence="1">tRNA uridine(34) hydroxylase</fullName>
        <ecNumber evidence="1">1.14.-.-</ecNumber>
    </recommendedName>
    <alternativeName>
        <fullName evidence="1">tRNA hydroxylation protein O</fullName>
    </alternativeName>
</protein>
<organism evidence="4 5">
    <name type="scientific">Chroogloeocystis siderophila 5.2 s.c.1</name>
    <dbReference type="NCBI Taxonomy" id="247279"/>
    <lineage>
        <taxon>Bacteria</taxon>
        <taxon>Bacillati</taxon>
        <taxon>Cyanobacteriota</taxon>
        <taxon>Cyanophyceae</taxon>
        <taxon>Oscillatoriophycideae</taxon>
        <taxon>Chroococcales</taxon>
        <taxon>Chroococcaceae</taxon>
        <taxon>Chroogloeocystis</taxon>
    </lineage>
</organism>
<dbReference type="GO" id="GO:0016705">
    <property type="term" value="F:oxidoreductase activity, acting on paired donors, with incorporation or reduction of molecular oxygen"/>
    <property type="evidence" value="ECO:0007669"/>
    <property type="project" value="UniProtKB-UniRule"/>
</dbReference>